<proteinExistence type="predicted"/>
<dbReference type="CDD" id="cd24079">
    <property type="entry name" value="ASKHA_NBD_PG1100-like"/>
    <property type="match status" value="1"/>
</dbReference>
<dbReference type="PANTHER" id="PTHR43190">
    <property type="entry name" value="N-ACETYL-D-GLUCOSAMINE KINASE"/>
    <property type="match status" value="1"/>
</dbReference>
<dbReference type="RefSeq" id="WP_097131571.1">
    <property type="nucleotide sequence ID" value="NZ_OCMT01000002.1"/>
</dbReference>
<evidence type="ECO:0008006" key="3">
    <source>
        <dbReference type="Google" id="ProtNLM"/>
    </source>
</evidence>
<dbReference type="AlphaFoldDB" id="A0A285ZZS7"/>
<dbReference type="PANTHER" id="PTHR43190:SF3">
    <property type="entry name" value="N-ACETYL-D-GLUCOSAMINE KINASE"/>
    <property type="match status" value="1"/>
</dbReference>
<name>A0A285ZZS7_9SPHI</name>
<dbReference type="InterPro" id="IPR043129">
    <property type="entry name" value="ATPase_NBD"/>
</dbReference>
<dbReference type="SUPFAM" id="SSF53067">
    <property type="entry name" value="Actin-like ATPase domain"/>
    <property type="match status" value="2"/>
</dbReference>
<dbReference type="EMBL" id="OCMT01000002">
    <property type="protein sequence ID" value="SOD15101.1"/>
    <property type="molecule type" value="Genomic_DNA"/>
</dbReference>
<dbReference type="InterPro" id="IPR052519">
    <property type="entry name" value="Euk-type_GlcNAc_Kinase"/>
</dbReference>
<dbReference type="Proteomes" id="UP000219281">
    <property type="component" value="Unassembled WGS sequence"/>
</dbReference>
<evidence type="ECO:0000313" key="2">
    <source>
        <dbReference type="Proteomes" id="UP000219281"/>
    </source>
</evidence>
<organism evidence="1 2">
    <name type="scientific">Pedobacter xixiisoli</name>
    <dbReference type="NCBI Taxonomy" id="1476464"/>
    <lineage>
        <taxon>Bacteria</taxon>
        <taxon>Pseudomonadati</taxon>
        <taxon>Bacteroidota</taxon>
        <taxon>Sphingobacteriia</taxon>
        <taxon>Sphingobacteriales</taxon>
        <taxon>Sphingobacteriaceae</taxon>
        <taxon>Pedobacter</taxon>
    </lineage>
</organism>
<sequence length="280" mass="31636">MIAVLYSGSKNACWKIWQDGTTMIETHTASVNPCFNDAKQIRQVLGKNITLIHNAENIKKIYVFAAGASAKDKQDELANTLEAFFVNSKIKVRDDVYGAAIAACHDKTGIVGILGSGANCAYYNGKKPEANNYGLGYILADEGSANYFGKILLKNFLEEKIPADLKAKMDNQYHLDRPTILERVYRKPQVQTYLASFLDFYIENRDHKFIQQLVAQGFDKYFNTYILPTLEKHPGEEIHFVGSVAGAFQDQLREAAKKYEVQIMSITKEPIHNILNYYKN</sequence>
<dbReference type="OrthoDB" id="871343at2"/>
<dbReference type="Gene3D" id="1.10.720.160">
    <property type="match status" value="1"/>
</dbReference>
<accession>A0A285ZZS7</accession>
<dbReference type="Gene3D" id="3.30.420.40">
    <property type="match status" value="2"/>
</dbReference>
<evidence type="ECO:0000313" key="1">
    <source>
        <dbReference type="EMBL" id="SOD15101.1"/>
    </source>
</evidence>
<keyword evidence="2" id="KW-1185">Reference proteome</keyword>
<gene>
    <name evidence="1" type="ORF">SAMN06297358_2076</name>
</gene>
<protein>
    <recommendedName>
        <fullName evidence="3">BadF-type ATPase</fullName>
    </recommendedName>
</protein>
<reference evidence="2" key="1">
    <citation type="submission" date="2017-09" db="EMBL/GenBank/DDBJ databases">
        <authorList>
            <person name="Varghese N."/>
            <person name="Submissions S."/>
        </authorList>
    </citation>
    <scope>NUCLEOTIDE SEQUENCE [LARGE SCALE GENOMIC DNA]</scope>
    <source>
        <strain evidence="2">CGMCC 1.12803</strain>
    </source>
</reference>